<dbReference type="PANTHER" id="PTHR11040:SF211">
    <property type="entry name" value="ZINC TRANSPORTER ZIP11"/>
    <property type="match status" value="1"/>
</dbReference>
<evidence type="ECO:0000256" key="7">
    <source>
        <dbReference type="ARBA" id="ARBA00023136"/>
    </source>
</evidence>
<evidence type="ECO:0000256" key="1">
    <source>
        <dbReference type="ARBA" id="ARBA00004651"/>
    </source>
</evidence>
<dbReference type="InterPro" id="IPR003689">
    <property type="entry name" value="ZIP"/>
</dbReference>
<comment type="similarity">
    <text evidence="2">Belongs to the ZIP transporter (TC 2.A.5) family.</text>
</comment>
<name>A0ABP7SHP1_9SPHN</name>
<dbReference type="Proteomes" id="UP001500235">
    <property type="component" value="Unassembled WGS sequence"/>
</dbReference>
<protein>
    <submittedName>
        <fullName evidence="9">ZIP family metal transporter</fullName>
    </submittedName>
</protein>
<feature type="transmembrane region" description="Helical" evidence="8">
    <location>
        <begin position="119"/>
        <end position="142"/>
    </location>
</feature>
<comment type="caution">
    <text evidence="9">The sequence shown here is derived from an EMBL/GenBank/DDBJ whole genome shotgun (WGS) entry which is preliminary data.</text>
</comment>
<sequence>MSLSLIATGTLGSFLAGQATTLGALPVFFMRSISKRTENAFLGFAAGIMLAASFFSLIIPALNAAGELHNGSKTAAALIVGAAILLGATTLHVLNRLAPHEHFISGPMSGAEKSKLARIWLFVIAISLHNFPEGLAVGVSFGSPDQTAGYATAFGIGLQNIPEGLAVALSLAAVGYGRLFSFVIAVLTGLIEPVGGFLGISAIALSSELLPWGLGFAGGAMIWVVSSEIIPETHRDHQEGNATFALMIGLAVMMSLDWIFG</sequence>
<dbReference type="Pfam" id="PF02535">
    <property type="entry name" value="Zip"/>
    <property type="match status" value="1"/>
</dbReference>
<dbReference type="PANTHER" id="PTHR11040">
    <property type="entry name" value="ZINC/IRON TRANSPORTER"/>
    <property type="match status" value="1"/>
</dbReference>
<keyword evidence="3" id="KW-1003">Cell membrane</keyword>
<keyword evidence="10" id="KW-1185">Reference proteome</keyword>
<evidence type="ECO:0000313" key="10">
    <source>
        <dbReference type="Proteomes" id="UP001500235"/>
    </source>
</evidence>
<evidence type="ECO:0000256" key="2">
    <source>
        <dbReference type="ARBA" id="ARBA00006939"/>
    </source>
</evidence>
<gene>
    <name evidence="9" type="ORF">GCM10022280_06790</name>
</gene>
<feature type="transmembrane region" description="Helical" evidence="8">
    <location>
        <begin position="242"/>
        <end position="260"/>
    </location>
</feature>
<evidence type="ECO:0000256" key="6">
    <source>
        <dbReference type="ARBA" id="ARBA00022989"/>
    </source>
</evidence>
<dbReference type="RefSeq" id="WP_344705984.1">
    <property type="nucleotide sequence ID" value="NZ_BAABBQ010000001.1"/>
</dbReference>
<evidence type="ECO:0000256" key="8">
    <source>
        <dbReference type="SAM" id="Phobius"/>
    </source>
</evidence>
<feature type="transmembrane region" description="Helical" evidence="8">
    <location>
        <begin position="148"/>
        <end position="172"/>
    </location>
</feature>
<feature type="transmembrane region" description="Helical" evidence="8">
    <location>
        <begin position="179"/>
        <end position="203"/>
    </location>
</feature>
<keyword evidence="6 8" id="KW-1133">Transmembrane helix</keyword>
<comment type="subcellular location">
    <subcellularLocation>
        <location evidence="1">Cell membrane</location>
        <topology evidence="1">Multi-pass membrane protein</topology>
    </subcellularLocation>
</comment>
<keyword evidence="4 8" id="KW-0812">Transmembrane</keyword>
<reference evidence="10" key="1">
    <citation type="journal article" date="2019" name="Int. J. Syst. Evol. Microbiol.">
        <title>The Global Catalogue of Microorganisms (GCM) 10K type strain sequencing project: providing services to taxonomists for standard genome sequencing and annotation.</title>
        <authorList>
            <consortium name="The Broad Institute Genomics Platform"/>
            <consortium name="The Broad Institute Genome Sequencing Center for Infectious Disease"/>
            <person name="Wu L."/>
            <person name="Ma J."/>
        </authorList>
    </citation>
    <scope>NUCLEOTIDE SEQUENCE [LARGE SCALE GENOMIC DNA]</scope>
    <source>
        <strain evidence="10">JCM 17563</strain>
    </source>
</reference>
<organism evidence="9 10">
    <name type="scientific">Sphingomonas swuensis</name>
    <dbReference type="NCBI Taxonomy" id="977800"/>
    <lineage>
        <taxon>Bacteria</taxon>
        <taxon>Pseudomonadati</taxon>
        <taxon>Pseudomonadota</taxon>
        <taxon>Alphaproteobacteria</taxon>
        <taxon>Sphingomonadales</taxon>
        <taxon>Sphingomonadaceae</taxon>
        <taxon>Sphingomonas</taxon>
    </lineage>
</organism>
<accession>A0ABP7SHP1</accession>
<feature type="transmembrane region" description="Helical" evidence="8">
    <location>
        <begin position="41"/>
        <end position="62"/>
    </location>
</feature>
<feature type="transmembrane region" description="Helical" evidence="8">
    <location>
        <begin position="6"/>
        <end position="29"/>
    </location>
</feature>
<evidence type="ECO:0000256" key="4">
    <source>
        <dbReference type="ARBA" id="ARBA00022692"/>
    </source>
</evidence>
<keyword evidence="5" id="KW-0862">Zinc</keyword>
<feature type="transmembrane region" description="Helical" evidence="8">
    <location>
        <begin position="209"/>
        <end position="230"/>
    </location>
</feature>
<evidence type="ECO:0000313" key="9">
    <source>
        <dbReference type="EMBL" id="GAA4011740.1"/>
    </source>
</evidence>
<feature type="transmembrane region" description="Helical" evidence="8">
    <location>
        <begin position="74"/>
        <end position="98"/>
    </location>
</feature>
<proteinExistence type="inferred from homology"/>
<dbReference type="EMBL" id="BAABBQ010000001">
    <property type="protein sequence ID" value="GAA4011740.1"/>
    <property type="molecule type" value="Genomic_DNA"/>
</dbReference>
<evidence type="ECO:0000256" key="3">
    <source>
        <dbReference type="ARBA" id="ARBA00022475"/>
    </source>
</evidence>
<evidence type="ECO:0000256" key="5">
    <source>
        <dbReference type="ARBA" id="ARBA00022833"/>
    </source>
</evidence>
<keyword evidence="7 8" id="KW-0472">Membrane</keyword>